<evidence type="ECO:0000313" key="3">
    <source>
        <dbReference type="Proteomes" id="UP001604277"/>
    </source>
</evidence>
<feature type="region of interest" description="Disordered" evidence="1">
    <location>
        <begin position="105"/>
        <end position="139"/>
    </location>
</feature>
<dbReference type="Proteomes" id="UP001604277">
    <property type="component" value="Unassembled WGS sequence"/>
</dbReference>
<accession>A0ABD1XBM5</accession>
<reference evidence="3" key="1">
    <citation type="submission" date="2024-07" db="EMBL/GenBank/DDBJ databases">
        <title>Two chromosome-level genome assemblies of Korean endemic species Abeliophyllum distichum and Forsythia ovata (Oleaceae).</title>
        <authorList>
            <person name="Jang H."/>
        </authorList>
    </citation>
    <scope>NUCLEOTIDE SEQUENCE [LARGE SCALE GENOMIC DNA]</scope>
</reference>
<dbReference type="AlphaFoldDB" id="A0ABD1XBM5"/>
<gene>
    <name evidence="2" type="ORF">Fot_04063</name>
</gene>
<organism evidence="2 3">
    <name type="scientific">Forsythia ovata</name>
    <dbReference type="NCBI Taxonomy" id="205694"/>
    <lineage>
        <taxon>Eukaryota</taxon>
        <taxon>Viridiplantae</taxon>
        <taxon>Streptophyta</taxon>
        <taxon>Embryophyta</taxon>
        <taxon>Tracheophyta</taxon>
        <taxon>Spermatophyta</taxon>
        <taxon>Magnoliopsida</taxon>
        <taxon>eudicotyledons</taxon>
        <taxon>Gunneridae</taxon>
        <taxon>Pentapetalae</taxon>
        <taxon>asterids</taxon>
        <taxon>lamiids</taxon>
        <taxon>Lamiales</taxon>
        <taxon>Oleaceae</taxon>
        <taxon>Forsythieae</taxon>
        <taxon>Forsythia</taxon>
    </lineage>
</organism>
<evidence type="ECO:0000256" key="1">
    <source>
        <dbReference type="SAM" id="MobiDB-lite"/>
    </source>
</evidence>
<feature type="compositionally biased region" description="Basic and acidic residues" evidence="1">
    <location>
        <begin position="153"/>
        <end position="172"/>
    </location>
</feature>
<dbReference type="EMBL" id="JBFOLJ010000001">
    <property type="protein sequence ID" value="KAL2559324.1"/>
    <property type="molecule type" value="Genomic_DNA"/>
</dbReference>
<proteinExistence type="predicted"/>
<comment type="caution">
    <text evidence="2">The sequence shown here is derived from an EMBL/GenBank/DDBJ whole genome shotgun (WGS) entry which is preliminary data.</text>
</comment>
<feature type="region of interest" description="Disordered" evidence="1">
    <location>
        <begin position="153"/>
        <end position="193"/>
    </location>
</feature>
<evidence type="ECO:0000313" key="2">
    <source>
        <dbReference type="EMBL" id="KAL2559324.1"/>
    </source>
</evidence>
<sequence length="193" mass="22453">MAENICELEGKTDENEVEKQIEFPEDSDFNPKRLRDETHEIVVSEGGEILKKKRNMHHKKMSIAQTVSNLAEQVQMLVQENRARVTLSSGRIADDEKMGVETRIPAASHSHPYSVPRDFRRYQPVDPLKERERRPTRSSSVFDWLGDEADFHQRKTPFHDSRRAGLHLKDPMYEPDYSYDDESDGPTRQYPPS</sequence>
<protein>
    <submittedName>
        <fullName evidence="2">Uncharacterized protein</fullName>
    </submittedName>
</protein>
<name>A0ABD1XBM5_9LAMI</name>
<keyword evidence="3" id="KW-1185">Reference proteome</keyword>
<feature type="compositionally biased region" description="Basic and acidic residues" evidence="1">
    <location>
        <begin position="117"/>
        <end position="135"/>
    </location>
</feature>